<keyword evidence="10" id="KW-1185">Reference proteome</keyword>
<dbReference type="EMBL" id="CAMXCT020000589">
    <property type="protein sequence ID" value="CAL1134189.1"/>
    <property type="molecule type" value="Genomic_DNA"/>
</dbReference>
<keyword evidence="3 5" id="KW-1133">Transmembrane helix</keyword>
<dbReference type="InterPro" id="IPR005821">
    <property type="entry name" value="Ion_trans_dom"/>
</dbReference>
<comment type="subcellular location">
    <subcellularLocation>
        <location evidence="1">Membrane</location>
        <topology evidence="1">Multi-pass membrane protein</topology>
    </subcellularLocation>
</comment>
<evidence type="ECO:0000313" key="8">
    <source>
        <dbReference type="EMBL" id="CAL1134189.1"/>
    </source>
</evidence>
<keyword evidence="4 5" id="KW-0472">Membrane</keyword>
<dbReference type="EMBL" id="CAMXCT010000589">
    <property type="protein sequence ID" value="CAI3980814.1"/>
    <property type="molecule type" value="Genomic_DNA"/>
</dbReference>
<dbReference type="OrthoDB" id="423689at2759"/>
<reference evidence="7" key="1">
    <citation type="submission" date="2022-10" db="EMBL/GenBank/DDBJ databases">
        <authorList>
            <person name="Chen Y."/>
            <person name="Dougan E. K."/>
            <person name="Chan C."/>
            <person name="Rhodes N."/>
            <person name="Thang M."/>
        </authorList>
    </citation>
    <scope>NUCLEOTIDE SEQUENCE</scope>
</reference>
<evidence type="ECO:0000256" key="5">
    <source>
        <dbReference type="SAM" id="Phobius"/>
    </source>
</evidence>
<reference evidence="8" key="2">
    <citation type="submission" date="2024-04" db="EMBL/GenBank/DDBJ databases">
        <authorList>
            <person name="Chen Y."/>
            <person name="Shah S."/>
            <person name="Dougan E. K."/>
            <person name="Thang M."/>
            <person name="Chan C."/>
        </authorList>
    </citation>
    <scope>NUCLEOTIDE SEQUENCE [LARGE SCALE GENOMIC DNA]</scope>
</reference>
<evidence type="ECO:0000256" key="4">
    <source>
        <dbReference type="ARBA" id="ARBA00023136"/>
    </source>
</evidence>
<dbReference type="AlphaFoldDB" id="A0A9P1BWK9"/>
<dbReference type="Proteomes" id="UP001152797">
    <property type="component" value="Unassembled WGS sequence"/>
</dbReference>
<sequence>MNDLFLTEEAAVLRRKIFDARGFKQFQAMREILLAGDTNRLVAELTFVRINDLAAPPEAESHPVALLEHVITFIIIANAVSLSYMADPRYEDWEGWAYVELFFASFIVLEILIRMYTEGCRTYWRGQEKAWNLFDVLLASVSWADLLFFQNNSELFSASFLRVCRLIRLVRVMRVFRLKVFKDRGTSRDPAG</sequence>
<dbReference type="GO" id="GO:0005248">
    <property type="term" value="F:voltage-gated sodium channel activity"/>
    <property type="evidence" value="ECO:0007669"/>
    <property type="project" value="TreeGrafter"/>
</dbReference>
<evidence type="ECO:0000313" key="7">
    <source>
        <dbReference type="EMBL" id="CAI3980814.1"/>
    </source>
</evidence>
<accession>A0A9P1BWK9</accession>
<evidence type="ECO:0000256" key="2">
    <source>
        <dbReference type="ARBA" id="ARBA00022692"/>
    </source>
</evidence>
<feature type="transmembrane region" description="Helical" evidence="5">
    <location>
        <begin position="64"/>
        <end position="84"/>
    </location>
</feature>
<dbReference type="Gene3D" id="1.20.120.350">
    <property type="entry name" value="Voltage-gated potassium channels. Chain C"/>
    <property type="match status" value="1"/>
</dbReference>
<dbReference type="EMBL" id="CAMXCT030000589">
    <property type="protein sequence ID" value="CAL4768126.1"/>
    <property type="molecule type" value="Genomic_DNA"/>
</dbReference>
<gene>
    <name evidence="7" type="ORF">C1SCF055_LOCUS8667</name>
</gene>
<feature type="transmembrane region" description="Helical" evidence="5">
    <location>
        <begin position="96"/>
        <end position="117"/>
    </location>
</feature>
<dbReference type="PANTHER" id="PTHR10037">
    <property type="entry name" value="VOLTAGE-GATED CATION CHANNEL CALCIUM AND SODIUM"/>
    <property type="match status" value="1"/>
</dbReference>
<comment type="caution">
    <text evidence="7">The sequence shown here is derived from an EMBL/GenBank/DDBJ whole genome shotgun (WGS) entry which is preliminary data.</text>
</comment>
<evidence type="ECO:0000256" key="3">
    <source>
        <dbReference type="ARBA" id="ARBA00022989"/>
    </source>
</evidence>
<keyword evidence="2 5" id="KW-0812">Transmembrane</keyword>
<protein>
    <submittedName>
        <fullName evidence="9">Voltage-dependent L-type calcium channel subunit alpha-1S</fullName>
    </submittedName>
</protein>
<dbReference type="SUPFAM" id="SSF81324">
    <property type="entry name" value="Voltage-gated potassium channels"/>
    <property type="match status" value="1"/>
</dbReference>
<dbReference type="InterPro" id="IPR027359">
    <property type="entry name" value="Volt_channel_dom_sf"/>
</dbReference>
<evidence type="ECO:0000256" key="1">
    <source>
        <dbReference type="ARBA" id="ARBA00004141"/>
    </source>
</evidence>
<organism evidence="7">
    <name type="scientific">Cladocopium goreaui</name>
    <dbReference type="NCBI Taxonomy" id="2562237"/>
    <lineage>
        <taxon>Eukaryota</taxon>
        <taxon>Sar</taxon>
        <taxon>Alveolata</taxon>
        <taxon>Dinophyceae</taxon>
        <taxon>Suessiales</taxon>
        <taxon>Symbiodiniaceae</taxon>
        <taxon>Cladocopium</taxon>
    </lineage>
</organism>
<dbReference type="InterPro" id="IPR043203">
    <property type="entry name" value="VGCC_Ca_Na"/>
</dbReference>
<evidence type="ECO:0000313" key="10">
    <source>
        <dbReference type="Proteomes" id="UP001152797"/>
    </source>
</evidence>
<evidence type="ECO:0000259" key="6">
    <source>
        <dbReference type="Pfam" id="PF00520"/>
    </source>
</evidence>
<feature type="domain" description="Ion transport" evidence="6">
    <location>
        <begin position="67"/>
        <end position="176"/>
    </location>
</feature>
<dbReference type="Pfam" id="PF00520">
    <property type="entry name" value="Ion_trans"/>
    <property type="match status" value="1"/>
</dbReference>
<dbReference type="GO" id="GO:0001518">
    <property type="term" value="C:voltage-gated sodium channel complex"/>
    <property type="evidence" value="ECO:0007669"/>
    <property type="project" value="TreeGrafter"/>
</dbReference>
<name>A0A9P1BWK9_9DINO</name>
<dbReference type="PANTHER" id="PTHR10037:SF62">
    <property type="entry name" value="SODIUM CHANNEL PROTEIN 60E"/>
    <property type="match status" value="1"/>
</dbReference>
<proteinExistence type="predicted"/>
<evidence type="ECO:0000313" key="9">
    <source>
        <dbReference type="EMBL" id="CAL4768126.1"/>
    </source>
</evidence>